<dbReference type="GO" id="GO:0005975">
    <property type="term" value="P:carbohydrate metabolic process"/>
    <property type="evidence" value="ECO:0007669"/>
    <property type="project" value="InterPro"/>
</dbReference>
<dbReference type="InterPro" id="IPR010610">
    <property type="entry name" value="EryCIII-like_C"/>
</dbReference>
<evidence type="ECO:0000256" key="1">
    <source>
        <dbReference type="ARBA" id="ARBA00022679"/>
    </source>
</evidence>
<dbReference type="SUPFAM" id="SSF53756">
    <property type="entry name" value="UDP-Glycosyltransferase/glycogen phosphorylase"/>
    <property type="match status" value="1"/>
</dbReference>
<protein>
    <submittedName>
        <fullName evidence="4">Uncharacterized protein</fullName>
    </submittedName>
</protein>
<dbReference type="Pfam" id="PF06722">
    <property type="entry name" value="EryCIII-like_C"/>
    <property type="match status" value="1"/>
</dbReference>
<dbReference type="CDD" id="cd03784">
    <property type="entry name" value="GT1_Gtf-like"/>
    <property type="match status" value="1"/>
</dbReference>
<reference evidence="4 5" key="1">
    <citation type="journal article" date="2015" name="Plant Cell">
        <title>Oil accumulation by the oleaginous diatom Fistulifera solaris as revealed by the genome and transcriptome.</title>
        <authorList>
            <person name="Tanaka T."/>
            <person name="Maeda Y."/>
            <person name="Veluchamy A."/>
            <person name="Tanaka M."/>
            <person name="Abida H."/>
            <person name="Marechal E."/>
            <person name="Bowler C."/>
            <person name="Muto M."/>
            <person name="Sunaga Y."/>
            <person name="Tanaka M."/>
            <person name="Yoshino T."/>
            <person name="Taniguchi T."/>
            <person name="Fukuda Y."/>
            <person name="Nemoto M."/>
            <person name="Matsumoto M."/>
            <person name="Wong P.S."/>
            <person name="Aburatani S."/>
            <person name="Fujibuchi W."/>
        </authorList>
    </citation>
    <scope>NUCLEOTIDE SEQUENCE [LARGE SCALE GENOMIC DNA]</scope>
    <source>
        <strain evidence="4 5">JPCC DA0580</strain>
    </source>
</reference>
<keyword evidence="5" id="KW-1185">Reference proteome</keyword>
<evidence type="ECO:0000259" key="2">
    <source>
        <dbReference type="Pfam" id="PF03033"/>
    </source>
</evidence>
<dbReference type="EMBL" id="BDSP01000118">
    <property type="protein sequence ID" value="GAX17546.1"/>
    <property type="molecule type" value="Genomic_DNA"/>
</dbReference>
<dbReference type="InParanoid" id="A0A1Z5JUK3"/>
<name>A0A1Z5JUK3_FISSO</name>
<gene>
    <name evidence="4" type="ORF">FisN_18Lh196</name>
</gene>
<dbReference type="Gene3D" id="3.40.50.2000">
    <property type="entry name" value="Glycogen Phosphorylase B"/>
    <property type="match status" value="2"/>
</dbReference>
<dbReference type="PANTHER" id="PTHR48050:SF13">
    <property type="entry name" value="STEROL 3-BETA-GLUCOSYLTRANSFERASE UGT80A2"/>
    <property type="match status" value="1"/>
</dbReference>
<accession>A0A1Z5JUK3</accession>
<evidence type="ECO:0000313" key="5">
    <source>
        <dbReference type="Proteomes" id="UP000198406"/>
    </source>
</evidence>
<comment type="caution">
    <text evidence="4">The sequence shown here is derived from an EMBL/GenBank/DDBJ whole genome shotgun (WGS) entry which is preliminary data.</text>
</comment>
<dbReference type="Pfam" id="PF03033">
    <property type="entry name" value="Glyco_transf_28"/>
    <property type="match status" value="1"/>
</dbReference>
<dbReference type="InterPro" id="IPR002213">
    <property type="entry name" value="UDP_glucos_trans"/>
</dbReference>
<dbReference type="OrthoDB" id="5835829at2759"/>
<sequence>MKLQRITFVTAGSRGDVQPYLAIALALKERGYELRFATSCEFEKMIRSFGFGFAGIFPNVAVVLEESPKLMQAMQNGETFTLSAGISAANAKVAPEAFAKFQIELEQYPPDLIVKGSLTEFLVYHAALTRKIPFCDVCIMMPIHHPDRPLFGFPKLPFGLHSIFPWLLLTAYYNGQRVYDCENVVARRWSNARFRQAMTKPVIPRICLAPSMARPILYPSIGGNFKFVGYATIKSEFQIKTRSGSSLFGDMRVQTQIQEFLNQSANQDCIYMGWGSMVSRSPEHMTEFAVRALQLVRKRGIILSGYANLGIQHINDADLLNYALDNILFVSEAPHEWLFPRVSLTIHHGGSGTTASALRSGKPTIITPVIFDQWDNAHLINQLGCGYGFEKQQLHKVTSEDLAKAIDMVLGDRRFSVYAAQVAEQMEKENGARSAAQEIEAFWTSYVVSSRIWSLLPGRQSENKQMPSVVRFSWRSLFGLVAFLVSFIIPRDALSHNLVTSLPSAQIERMDYQIEEAPDGIERYESSEATSLSARILEFF</sequence>
<organism evidence="4 5">
    <name type="scientific">Fistulifera solaris</name>
    <name type="common">Oleaginous diatom</name>
    <dbReference type="NCBI Taxonomy" id="1519565"/>
    <lineage>
        <taxon>Eukaryota</taxon>
        <taxon>Sar</taxon>
        <taxon>Stramenopiles</taxon>
        <taxon>Ochrophyta</taxon>
        <taxon>Bacillariophyta</taxon>
        <taxon>Bacillariophyceae</taxon>
        <taxon>Bacillariophycidae</taxon>
        <taxon>Naviculales</taxon>
        <taxon>Naviculaceae</taxon>
        <taxon>Fistulifera</taxon>
    </lineage>
</organism>
<dbReference type="GO" id="GO:0016906">
    <property type="term" value="F:sterol 3-beta-glucosyltransferase activity"/>
    <property type="evidence" value="ECO:0007669"/>
    <property type="project" value="UniProtKB-ARBA"/>
</dbReference>
<dbReference type="FunFam" id="3.40.50.2000:FF:000009">
    <property type="entry name" value="Sterol 3-beta-glucosyltransferase UGT80A2"/>
    <property type="match status" value="1"/>
</dbReference>
<proteinExistence type="predicted"/>
<evidence type="ECO:0000313" key="4">
    <source>
        <dbReference type="EMBL" id="GAX17546.1"/>
    </source>
</evidence>
<feature type="domain" description="Erythromycin biosynthesis protein CIII-like C-terminal" evidence="3">
    <location>
        <begin position="323"/>
        <end position="438"/>
    </location>
</feature>
<feature type="domain" description="Glycosyltransferase family 28 N-terminal" evidence="2">
    <location>
        <begin position="6"/>
        <end position="75"/>
    </location>
</feature>
<evidence type="ECO:0000259" key="3">
    <source>
        <dbReference type="Pfam" id="PF06722"/>
    </source>
</evidence>
<dbReference type="PANTHER" id="PTHR48050">
    <property type="entry name" value="STEROL 3-BETA-GLUCOSYLTRANSFERASE"/>
    <property type="match status" value="1"/>
</dbReference>
<dbReference type="Proteomes" id="UP000198406">
    <property type="component" value="Unassembled WGS sequence"/>
</dbReference>
<dbReference type="InterPro" id="IPR004276">
    <property type="entry name" value="GlycoTrans_28_N"/>
</dbReference>
<dbReference type="AlphaFoldDB" id="A0A1Z5JUK3"/>
<dbReference type="InterPro" id="IPR050426">
    <property type="entry name" value="Glycosyltransferase_28"/>
</dbReference>
<keyword evidence="1" id="KW-0808">Transferase</keyword>